<evidence type="ECO:0000313" key="5">
    <source>
        <dbReference type="Proteomes" id="UP000238701"/>
    </source>
</evidence>
<feature type="domain" description="Amidohydrolase-related" evidence="3">
    <location>
        <begin position="51"/>
        <end position="362"/>
    </location>
</feature>
<dbReference type="Pfam" id="PF04909">
    <property type="entry name" value="Amidohydro_2"/>
    <property type="match status" value="1"/>
</dbReference>
<evidence type="ECO:0000256" key="1">
    <source>
        <dbReference type="ARBA" id="ARBA00023239"/>
    </source>
</evidence>
<dbReference type="PANTHER" id="PTHR21240:SF28">
    <property type="entry name" value="ISO-OROTATE DECARBOXYLASE (EUROFUNG)"/>
    <property type="match status" value="1"/>
</dbReference>
<sequence>MKLPLRICLTPLLLVAIAISCSAQITASAPLSAPQNADEKALQSFAAIHPIDVHVHVFKTDPAFQEMLERLNLKVMDILVMDDTNASRKNLQQQVDDALALVRSSRGHVALCTTFDPYRLSSPSFAADAIKQLDHDFAQGAVAVKIWKNIGMEIKNSDGSYVLADDPRFEPIYQDIARHGKTLMSHQGEPDVAWGPPDPADPSWSYYQENPQWYVANKPGFPSKQKILAARDHILAQNPNLRMVGVHLGSMEKDLDNIARHLDQYPNFAVDMAARMEYLMMAPPEKVRAFLIKYQDRVIYGTDLDLNANAKTSEALEEWQFRYARDWKFLAGDATFSAEGMEVHGLHLPPDVLGKIFRSNAMHWVPGL</sequence>
<keyword evidence="4" id="KW-0378">Hydrolase</keyword>
<dbReference type="SUPFAM" id="SSF51556">
    <property type="entry name" value="Metallo-dependent hydrolases"/>
    <property type="match status" value="1"/>
</dbReference>
<dbReference type="EMBL" id="OMOD01000145">
    <property type="protein sequence ID" value="SPF43850.1"/>
    <property type="molecule type" value="Genomic_DNA"/>
</dbReference>
<keyword evidence="2" id="KW-0732">Signal</keyword>
<evidence type="ECO:0000259" key="3">
    <source>
        <dbReference type="Pfam" id="PF04909"/>
    </source>
</evidence>
<dbReference type="GO" id="GO:0005737">
    <property type="term" value="C:cytoplasm"/>
    <property type="evidence" value="ECO:0007669"/>
    <property type="project" value="TreeGrafter"/>
</dbReference>
<dbReference type="Proteomes" id="UP000238701">
    <property type="component" value="Unassembled WGS sequence"/>
</dbReference>
<dbReference type="InterPro" id="IPR006680">
    <property type="entry name" value="Amidohydro-rel"/>
</dbReference>
<protein>
    <submittedName>
        <fullName evidence="4">Amidohydrolase 2</fullName>
    </submittedName>
</protein>
<feature type="signal peptide" evidence="2">
    <location>
        <begin position="1"/>
        <end position="23"/>
    </location>
</feature>
<proteinExistence type="predicted"/>
<gene>
    <name evidence="4" type="ORF">SBA1_500002</name>
</gene>
<keyword evidence="1" id="KW-0456">Lyase</keyword>
<dbReference type="GO" id="GO:0016787">
    <property type="term" value="F:hydrolase activity"/>
    <property type="evidence" value="ECO:0007669"/>
    <property type="project" value="UniProtKB-KW"/>
</dbReference>
<feature type="chain" id="PRO_5015588849" evidence="2">
    <location>
        <begin position="24"/>
        <end position="368"/>
    </location>
</feature>
<dbReference type="InterPro" id="IPR032466">
    <property type="entry name" value="Metal_Hydrolase"/>
</dbReference>
<accession>A0A2U3KW96</accession>
<dbReference type="AlphaFoldDB" id="A0A2U3KW96"/>
<evidence type="ECO:0000313" key="4">
    <source>
        <dbReference type="EMBL" id="SPF43850.1"/>
    </source>
</evidence>
<dbReference type="OrthoDB" id="1407586at2"/>
<dbReference type="GO" id="GO:0016831">
    <property type="term" value="F:carboxy-lyase activity"/>
    <property type="evidence" value="ECO:0007669"/>
    <property type="project" value="InterPro"/>
</dbReference>
<dbReference type="GO" id="GO:0019748">
    <property type="term" value="P:secondary metabolic process"/>
    <property type="evidence" value="ECO:0007669"/>
    <property type="project" value="TreeGrafter"/>
</dbReference>
<dbReference type="InterPro" id="IPR032465">
    <property type="entry name" value="ACMSD"/>
</dbReference>
<name>A0A2U3KW96_9BACT</name>
<evidence type="ECO:0000256" key="2">
    <source>
        <dbReference type="SAM" id="SignalP"/>
    </source>
</evidence>
<dbReference type="Gene3D" id="3.20.20.140">
    <property type="entry name" value="Metal-dependent hydrolases"/>
    <property type="match status" value="1"/>
</dbReference>
<dbReference type="PROSITE" id="PS51257">
    <property type="entry name" value="PROKAR_LIPOPROTEIN"/>
    <property type="match status" value="1"/>
</dbReference>
<organism evidence="4 5">
    <name type="scientific">Candidatus Sulfotelmatobacter kueseliae</name>
    <dbReference type="NCBI Taxonomy" id="2042962"/>
    <lineage>
        <taxon>Bacteria</taxon>
        <taxon>Pseudomonadati</taxon>
        <taxon>Acidobacteriota</taxon>
        <taxon>Terriglobia</taxon>
        <taxon>Terriglobales</taxon>
        <taxon>Candidatus Korobacteraceae</taxon>
        <taxon>Candidatus Sulfotelmatobacter</taxon>
    </lineage>
</organism>
<reference evidence="5" key="1">
    <citation type="submission" date="2018-02" db="EMBL/GenBank/DDBJ databases">
        <authorList>
            <person name="Hausmann B."/>
        </authorList>
    </citation>
    <scope>NUCLEOTIDE SEQUENCE [LARGE SCALE GENOMIC DNA]</scope>
    <source>
        <strain evidence="5">Peat soil MAG SbA1</strain>
    </source>
</reference>
<dbReference type="PANTHER" id="PTHR21240">
    <property type="entry name" value="2-AMINO-3-CARBOXYLMUCONATE-6-SEMIALDEHYDE DECARBOXYLASE"/>
    <property type="match status" value="1"/>
</dbReference>